<gene>
    <name evidence="2" type="ORF">HAD_16842</name>
</gene>
<dbReference type="SUPFAM" id="SSF50249">
    <property type="entry name" value="Nucleic acid-binding proteins"/>
    <property type="match status" value="2"/>
</dbReference>
<keyword evidence="2" id="KW-0238">DNA-binding</keyword>
<dbReference type="eggNOG" id="COG1278">
    <property type="taxonomic scope" value="Bacteria"/>
</dbReference>
<dbReference type="InterPro" id="IPR050181">
    <property type="entry name" value="Cold_shock_domain"/>
</dbReference>
<dbReference type="PATRIC" id="fig|1280949.3.peg.3417"/>
<dbReference type="SMART" id="SM00357">
    <property type="entry name" value="CSP"/>
    <property type="match status" value="2"/>
</dbReference>
<name>A0A069E0C9_9PROT</name>
<dbReference type="AlphaFoldDB" id="A0A069E0C9"/>
<dbReference type="EMBL" id="ARYH01000004">
    <property type="protein sequence ID" value="KCZ82748.1"/>
    <property type="molecule type" value="Genomic_DNA"/>
</dbReference>
<dbReference type="PRINTS" id="PR00050">
    <property type="entry name" value="COLDSHOCK"/>
</dbReference>
<dbReference type="InterPro" id="IPR002059">
    <property type="entry name" value="CSP_DNA-bd"/>
</dbReference>
<proteinExistence type="predicted"/>
<keyword evidence="3" id="KW-1185">Reference proteome</keyword>
<dbReference type="CDD" id="cd04458">
    <property type="entry name" value="CSP_CDS"/>
    <property type="match status" value="2"/>
</dbReference>
<comment type="caution">
    <text evidence="2">The sequence shown here is derived from an EMBL/GenBank/DDBJ whole genome shotgun (WGS) entry which is preliminary data.</text>
</comment>
<dbReference type="Proteomes" id="UP000027446">
    <property type="component" value="Unassembled WGS sequence"/>
</dbReference>
<dbReference type="RefSeq" id="WP_035573894.1">
    <property type="nucleotide sequence ID" value="NZ_ARYH01000004.1"/>
</dbReference>
<evidence type="ECO:0000313" key="3">
    <source>
        <dbReference type="Proteomes" id="UP000027446"/>
    </source>
</evidence>
<dbReference type="InterPro" id="IPR012340">
    <property type="entry name" value="NA-bd_OB-fold"/>
</dbReference>
<dbReference type="STRING" id="1280949.HAD_16842"/>
<evidence type="ECO:0000313" key="2">
    <source>
        <dbReference type="EMBL" id="KCZ82748.1"/>
    </source>
</evidence>
<dbReference type="Gene3D" id="2.40.50.140">
    <property type="entry name" value="Nucleic acid-binding proteins"/>
    <property type="match status" value="2"/>
</dbReference>
<organism evidence="2 3">
    <name type="scientific">Hyphomonas adhaerens MHS-3</name>
    <dbReference type="NCBI Taxonomy" id="1280949"/>
    <lineage>
        <taxon>Bacteria</taxon>
        <taxon>Pseudomonadati</taxon>
        <taxon>Pseudomonadota</taxon>
        <taxon>Alphaproteobacteria</taxon>
        <taxon>Hyphomonadales</taxon>
        <taxon>Hyphomonadaceae</taxon>
        <taxon>Hyphomonas</taxon>
    </lineage>
</organism>
<protein>
    <submittedName>
        <fullName evidence="2">Cold shock DNA-binding protein</fullName>
    </submittedName>
</protein>
<dbReference type="InterPro" id="IPR011129">
    <property type="entry name" value="CSD"/>
</dbReference>
<dbReference type="GO" id="GO:0003677">
    <property type="term" value="F:DNA binding"/>
    <property type="evidence" value="ECO:0007669"/>
    <property type="project" value="UniProtKB-KW"/>
</dbReference>
<feature type="domain" description="CSD" evidence="1">
    <location>
        <begin position="108"/>
        <end position="173"/>
    </location>
</feature>
<reference evidence="2 3" key="1">
    <citation type="journal article" date="2014" name="Antonie Van Leeuwenhoek">
        <title>Hyphomonas beringensis sp. nov. and Hyphomonas chukchiensis sp. nov., isolated from surface seawater of the Bering Sea and Chukchi Sea.</title>
        <authorList>
            <person name="Li C."/>
            <person name="Lai Q."/>
            <person name="Li G."/>
            <person name="Dong C."/>
            <person name="Wang J."/>
            <person name="Liao Y."/>
            <person name="Shao Z."/>
        </authorList>
    </citation>
    <scope>NUCLEOTIDE SEQUENCE [LARGE SCALE GENOMIC DNA]</scope>
    <source>
        <strain evidence="2 3">MHS-3</strain>
    </source>
</reference>
<evidence type="ECO:0000259" key="1">
    <source>
        <dbReference type="PROSITE" id="PS51857"/>
    </source>
</evidence>
<accession>A0A069E0C9</accession>
<dbReference type="PANTHER" id="PTHR11544">
    <property type="entry name" value="COLD SHOCK DOMAIN CONTAINING PROTEINS"/>
    <property type="match status" value="1"/>
</dbReference>
<dbReference type="GO" id="GO:0005829">
    <property type="term" value="C:cytosol"/>
    <property type="evidence" value="ECO:0007669"/>
    <property type="project" value="UniProtKB-ARBA"/>
</dbReference>
<dbReference type="Pfam" id="PF00313">
    <property type="entry name" value="CSD"/>
    <property type="match status" value="1"/>
</dbReference>
<dbReference type="PROSITE" id="PS51857">
    <property type="entry name" value="CSD_2"/>
    <property type="match status" value="1"/>
</dbReference>
<sequence length="174" mass="19263">MTGIAARSESEPDPTPETVRVIGRVKWFDSAKGYGFIVAESTSDASLTSDVMLHITCLRSYGETYADEGARIVCNAMQTERGWQTASIIEMERPKAVVARELGVQPDFEPVTLKWFNRGRGYGFVQREGKDQDIFVHAVVLRKAGYEEIEPGTPLDAIIEDGAKGEHVTSLKPR</sequence>
<dbReference type="OrthoDB" id="9791685at2"/>